<dbReference type="PIRSF" id="PIRSF016548">
    <property type="entry name" value="Rsd_AlgQ"/>
    <property type="match status" value="1"/>
</dbReference>
<gene>
    <name evidence="4" type="primary">rsd</name>
    <name evidence="4" type="ORF">ACFQDL_12755</name>
</gene>
<dbReference type="NCBIfam" id="NF008723">
    <property type="entry name" value="PRK11718.1"/>
    <property type="match status" value="1"/>
</dbReference>
<proteinExistence type="inferred from homology"/>
<sequence length="161" mass="18597">MLEKCRNAKERWGGVSEIIDHLLEERQQLISRFVALPSLKVDSELKAHTEAFCDLLMDYLSSGHFEVYEQLLREGSEFDDGSLEKAQKLFPRIQDSTDYALDFNDNGFACLAAPTVHQVREFADHLSRLGEKLEERFELEDRMIEILHNSHRDLVLTEAGE</sequence>
<dbReference type="EMBL" id="JBHSWE010000001">
    <property type="protein sequence ID" value="MFC6670840.1"/>
    <property type="molecule type" value="Genomic_DNA"/>
</dbReference>
<reference evidence="5" key="1">
    <citation type="journal article" date="2019" name="Int. J. Syst. Evol. Microbiol.">
        <title>The Global Catalogue of Microorganisms (GCM) 10K type strain sequencing project: providing services to taxonomists for standard genome sequencing and annotation.</title>
        <authorList>
            <consortium name="The Broad Institute Genomics Platform"/>
            <consortium name="The Broad Institute Genome Sequencing Center for Infectious Disease"/>
            <person name="Wu L."/>
            <person name="Ma J."/>
        </authorList>
    </citation>
    <scope>NUCLEOTIDE SEQUENCE [LARGE SCALE GENOMIC DNA]</scope>
    <source>
        <strain evidence="5">NBRC 111756</strain>
    </source>
</reference>
<evidence type="ECO:0000256" key="3">
    <source>
        <dbReference type="RuleBase" id="RU004409"/>
    </source>
</evidence>
<name>A0ABW2A059_9GAMM</name>
<comment type="caution">
    <text evidence="4">The sequence shown here is derived from an EMBL/GenBank/DDBJ whole genome shotgun (WGS) entry which is preliminary data.</text>
</comment>
<dbReference type="InterPro" id="IPR038309">
    <property type="entry name" value="Rsd/AlgQ_sf"/>
</dbReference>
<evidence type="ECO:0000256" key="1">
    <source>
        <dbReference type="ARBA" id="ARBA00023015"/>
    </source>
</evidence>
<organism evidence="4 5">
    <name type="scientific">Marinobacterium aestuariivivens</name>
    <dbReference type="NCBI Taxonomy" id="1698799"/>
    <lineage>
        <taxon>Bacteria</taxon>
        <taxon>Pseudomonadati</taxon>
        <taxon>Pseudomonadota</taxon>
        <taxon>Gammaproteobacteria</taxon>
        <taxon>Oceanospirillales</taxon>
        <taxon>Oceanospirillaceae</taxon>
        <taxon>Marinobacterium</taxon>
    </lineage>
</organism>
<comment type="similarity">
    <text evidence="3">Belongs to the Rsd/AlgQ family.</text>
</comment>
<evidence type="ECO:0000313" key="4">
    <source>
        <dbReference type="EMBL" id="MFC6670840.1"/>
    </source>
</evidence>
<accession>A0ABW2A059</accession>
<evidence type="ECO:0000313" key="5">
    <source>
        <dbReference type="Proteomes" id="UP001596422"/>
    </source>
</evidence>
<dbReference type="Proteomes" id="UP001596422">
    <property type="component" value="Unassembled WGS sequence"/>
</dbReference>
<dbReference type="RefSeq" id="WP_379909345.1">
    <property type="nucleotide sequence ID" value="NZ_JBHSWE010000001.1"/>
</dbReference>
<keyword evidence="5" id="KW-1185">Reference proteome</keyword>
<protein>
    <submittedName>
        <fullName evidence="4">Sigma D regulator</fullName>
    </submittedName>
</protein>
<dbReference type="Pfam" id="PF04353">
    <property type="entry name" value="Rsd_AlgQ"/>
    <property type="match status" value="1"/>
</dbReference>
<evidence type="ECO:0000256" key="2">
    <source>
        <dbReference type="ARBA" id="ARBA00023163"/>
    </source>
</evidence>
<keyword evidence="2 3" id="KW-0804">Transcription</keyword>
<dbReference type="Gene3D" id="1.20.120.1370">
    <property type="entry name" value="Regulator of RNA polymerase sigma(70) subunit, domain 4"/>
    <property type="match status" value="1"/>
</dbReference>
<dbReference type="InterPro" id="IPR007448">
    <property type="entry name" value="Sigma70_reg_Rsd_AlgQ"/>
</dbReference>
<keyword evidence="1 3" id="KW-0805">Transcription regulation</keyword>